<name>A0A9N9NIQ4_FUNMO</name>
<dbReference type="PANTHER" id="PTHR46366">
    <property type="entry name" value="PRO-APOPTOTIC SERINE PROTEASE NMA111"/>
    <property type="match status" value="1"/>
</dbReference>
<proteinExistence type="inferred from homology"/>
<dbReference type="InterPro" id="IPR001940">
    <property type="entry name" value="Peptidase_S1C"/>
</dbReference>
<dbReference type="Gene3D" id="2.40.10.120">
    <property type="match status" value="1"/>
</dbReference>
<organism evidence="2 3">
    <name type="scientific">Funneliformis mosseae</name>
    <name type="common">Endomycorrhizal fungus</name>
    <name type="synonym">Glomus mosseae</name>
    <dbReference type="NCBI Taxonomy" id="27381"/>
    <lineage>
        <taxon>Eukaryota</taxon>
        <taxon>Fungi</taxon>
        <taxon>Fungi incertae sedis</taxon>
        <taxon>Mucoromycota</taxon>
        <taxon>Glomeromycotina</taxon>
        <taxon>Glomeromycetes</taxon>
        <taxon>Glomerales</taxon>
        <taxon>Glomeraceae</taxon>
        <taxon>Funneliformis</taxon>
    </lineage>
</organism>
<dbReference type="InterPro" id="IPR009003">
    <property type="entry name" value="Peptidase_S1_PA"/>
</dbReference>
<evidence type="ECO:0000313" key="3">
    <source>
        <dbReference type="Proteomes" id="UP000789375"/>
    </source>
</evidence>
<evidence type="ECO:0000256" key="1">
    <source>
        <dbReference type="ARBA" id="ARBA00010541"/>
    </source>
</evidence>
<evidence type="ECO:0000313" key="2">
    <source>
        <dbReference type="EMBL" id="CAG8737644.1"/>
    </source>
</evidence>
<sequence>MSSHQKIDESDKSEILNPQEIKTAVTYDQVEPSNVTHSKSALQLDDQSHLNGQTNSTAKLQSWKTTLEKAINAIVSIKANCVRDFDTQYSGEYCGTGFVVDKERGIILSNRHIVSPAPIVAQATFINYEEVELKSIYRDPIHDFGFLKFDPSKIKFMDLIQIPLEPERAKVGIEIRVAGNDSGEKAPEYGIGYYNDFNTFYFQAASGTSGGSSGSPVLDIEGNAVALNA</sequence>
<dbReference type="Pfam" id="PF13365">
    <property type="entry name" value="Trypsin_2"/>
    <property type="match status" value="1"/>
</dbReference>
<comment type="similarity">
    <text evidence="1">Belongs to the peptidase S1C family.</text>
</comment>
<reference evidence="2" key="1">
    <citation type="submission" date="2021-06" db="EMBL/GenBank/DDBJ databases">
        <authorList>
            <person name="Kallberg Y."/>
            <person name="Tangrot J."/>
            <person name="Rosling A."/>
        </authorList>
    </citation>
    <scope>NUCLEOTIDE SEQUENCE</scope>
    <source>
        <strain evidence="2">87-6 pot B 2015</strain>
    </source>
</reference>
<dbReference type="AlphaFoldDB" id="A0A9N9NIQ4"/>
<dbReference type="EMBL" id="CAJVPP010019305">
    <property type="protein sequence ID" value="CAG8737644.1"/>
    <property type="molecule type" value="Genomic_DNA"/>
</dbReference>
<keyword evidence="3" id="KW-1185">Reference proteome</keyword>
<protein>
    <submittedName>
        <fullName evidence="2">14771_t:CDS:1</fullName>
    </submittedName>
</protein>
<dbReference type="GO" id="GO:0004252">
    <property type="term" value="F:serine-type endopeptidase activity"/>
    <property type="evidence" value="ECO:0007669"/>
    <property type="project" value="InterPro"/>
</dbReference>
<dbReference type="Proteomes" id="UP000789375">
    <property type="component" value="Unassembled WGS sequence"/>
</dbReference>
<dbReference type="GO" id="GO:0006508">
    <property type="term" value="P:proteolysis"/>
    <property type="evidence" value="ECO:0007669"/>
    <property type="project" value="InterPro"/>
</dbReference>
<dbReference type="PANTHER" id="PTHR46366:SF1">
    <property type="entry name" value="PDZ DOMAIN-CONTAINING PROTEIN C1685.05"/>
    <property type="match status" value="1"/>
</dbReference>
<comment type="caution">
    <text evidence="2">The sequence shown here is derived from an EMBL/GenBank/DDBJ whole genome shotgun (WGS) entry which is preliminary data.</text>
</comment>
<dbReference type="SUPFAM" id="SSF50494">
    <property type="entry name" value="Trypsin-like serine proteases"/>
    <property type="match status" value="1"/>
</dbReference>
<feature type="non-terminal residue" evidence="2">
    <location>
        <position position="229"/>
    </location>
</feature>
<dbReference type="PRINTS" id="PR00834">
    <property type="entry name" value="PROTEASES2C"/>
</dbReference>
<accession>A0A9N9NIQ4</accession>
<gene>
    <name evidence="2" type="ORF">FMOSSE_LOCUS15976</name>
</gene>